<evidence type="ECO:0000259" key="2">
    <source>
        <dbReference type="Pfam" id="PF13511"/>
    </source>
</evidence>
<name>A0A250KYQ2_9GAMM</name>
<sequence length="337" mass="38168">MTYFNAFRLAWIAFAVAVYGTDGQAATYRWVDEKGAVHYSDRVPPDQVKHRRSKLDSEAREVAVLDGAKSTEMIEREDRLKQLRLEQERILVEQKDRDLALLKTYHSEEELNLALQGKLNMLDSMIKVTRANQQRQLELLSVQEKRAADLEKKGRAVSKKLSDTIETMRRQVAQYEDKIKRIEAEKTAISESFAKDIARFKVMNEPHGGAALHQTWLESQNVVDKSDTGDIIVSAVACSDKDMCDKAWNQARAYLLEQTHAPLSIDNDKILQTATPRNEREFMIIVTRIARKTGNILFLDMKCRPSSVGEALCGSPGVRRVRAGFKPYVEAGLDSPG</sequence>
<proteinExistence type="predicted"/>
<evidence type="ECO:0000313" key="3">
    <source>
        <dbReference type="EMBL" id="BBA36121.1"/>
    </source>
</evidence>
<dbReference type="RefSeq" id="WP_119631355.1">
    <property type="nucleotide sequence ID" value="NZ_AP017928.1"/>
</dbReference>
<dbReference type="OrthoDB" id="7064973at2"/>
<feature type="domain" description="DUF4124" evidence="2">
    <location>
        <begin position="18"/>
        <end position="52"/>
    </location>
</feature>
<dbReference type="KEGG" id="mmai:sS8_4191"/>
<dbReference type="Proteomes" id="UP000266313">
    <property type="component" value="Chromosome"/>
</dbReference>
<keyword evidence="1" id="KW-0175">Coiled coil</keyword>
<evidence type="ECO:0000313" key="4">
    <source>
        <dbReference type="Proteomes" id="UP000266313"/>
    </source>
</evidence>
<accession>A0A250KYQ2</accession>
<dbReference type="InterPro" id="IPR025392">
    <property type="entry name" value="DUF4124"/>
</dbReference>
<reference evidence="3 4" key="1">
    <citation type="submission" date="2016-12" db="EMBL/GenBank/DDBJ databases">
        <title>Genome sequencing of Methylocaldum marinum.</title>
        <authorList>
            <person name="Takeuchi M."/>
            <person name="Kamagata Y."/>
            <person name="Hiraoka S."/>
            <person name="Oshima K."/>
            <person name="Hattori M."/>
            <person name="Iwasaki W."/>
        </authorList>
    </citation>
    <scope>NUCLEOTIDE SEQUENCE [LARGE SCALE GENOMIC DNA]</scope>
    <source>
        <strain evidence="3 4">S8</strain>
    </source>
</reference>
<dbReference type="EMBL" id="AP017928">
    <property type="protein sequence ID" value="BBA36121.1"/>
    <property type="molecule type" value="Genomic_DNA"/>
</dbReference>
<protein>
    <recommendedName>
        <fullName evidence="2">DUF4124 domain-containing protein</fullName>
    </recommendedName>
</protein>
<feature type="coiled-coil region" evidence="1">
    <location>
        <begin position="158"/>
        <end position="192"/>
    </location>
</feature>
<evidence type="ECO:0000256" key="1">
    <source>
        <dbReference type="SAM" id="Coils"/>
    </source>
</evidence>
<dbReference type="Pfam" id="PF13511">
    <property type="entry name" value="DUF4124"/>
    <property type="match status" value="1"/>
</dbReference>
<organism evidence="3 4">
    <name type="scientific">Methylocaldum marinum</name>
    <dbReference type="NCBI Taxonomy" id="1432792"/>
    <lineage>
        <taxon>Bacteria</taxon>
        <taxon>Pseudomonadati</taxon>
        <taxon>Pseudomonadota</taxon>
        <taxon>Gammaproteobacteria</taxon>
        <taxon>Methylococcales</taxon>
        <taxon>Methylococcaceae</taxon>
        <taxon>Methylocaldum</taxon>
    </lineage>
</organism>
<gene>
    <name evidence="3" type="ORF">sS8_4191</name>
</gene>
<keyword evidence="4" id="KW-1185">Reference proteome</keyword>
<dbReference type="AlphaFoldDB" id="A0A250KYQ2"/>